<feature type="compositionally biased region" description="Low complexity" evidence="1">
    <location>
        <begin position="482"/>
        <end position="493"/>
    </location>
</feature>
<dbReference type="EMBL" id="OZ020101">
    <property type="protein sequence ID" value="CAK9274261.1"/>
    <property type="molecule type" value="Genomic_DNA"/>
</dbReference>
<dbReference type="PANTHER" id="PTHR22796">
    <property type="entry name" value="URG4-RELATED"/>
    <property type="match status" value="1"/>
</dbReference>
<evidence type="ECO:0000313" key="3">
    <source>
        <dbReference type="EMBL" id="CAK9274261.1"/>
    </source>
</evidence>
<feature type="compositionally biased region" description="Acidic residues" evidence="1">
    <location>
        <begin position="1"/>
        <end position="14"/>
    </location>
</feature>
<evidence type="ECO:0000313" key="4">
    <source>
        <dbReference type="Proteomes" id="UP001497444"/>
    </source>
</evidence>
<reference evidence="3" key="1">
    <citation type="submission" date="2024-02" db="EMBL/GenBank/DDBJ databases">
        <authorList>
            <consortium name="ELIXIR-Norway"/>
            <consortium name="Elixir Norway"/>
        </authorList>
    </citation>
    <scope>NUCLEOTIDE SEQUENCE</scope>
</reference>
<dbReference type="InterPro" id="IPR027417">
    <property type="entry name" value="P-loop_NTPase"/>
</dbReference>
<dbReference type="SUPFAM" id="SSF53300">
    <property type="entry name" value="vWA-like"/>
    <property type="match status" value="1"/>
</dbReference>
<dbReference type="SMART" id="SM00327">
    <property type="entry name" value="VWA"/>
    <property type="match status" value="1"/>
</dbReference>
<feature type="domain" description="VWFA" evidence="2">
    <location>
        <begin position="2057"/>
        <end position="2257"/>
    </location>
</feature>
<evidence type="ECO:0000256" key="1">
    <source>
        <dbReference type="SAM" id="MobiDB-lite"/>
    </source>
</evidence>
<sequence length="2261" mass="254446">MGGGDESESDEEEWLLPASDGLQQYDGGNTDPKLSSTDSGSDIVFNVSQDHSKQVLQIRDAPDQPTMDHDHTDAARLGITMSCLSITSDDKKNPGVLNTRLYNLMRITSDKQDLSYVDKVVLPREEIFDLCNKLVPNSVRTGSARDRQQQINFDSLNLSSLPTIGFYGHKGVMLQIFSTVGILNNDTIQSMREEKLQPGLHAVVHDDTLYVIYWHQGQDKLSAATRKDISCNFIRYLVELCDTVHICLDTSGLGEILSSAARTSGPSHKNRTLRLKASVEKLSENDVKMRDGFRITLPKMSNALASVCTSSTGDHGSRELDSSRRLGSYQFTEGFHQTAVLVAENRVPSYRECKEQKTIKVQEVSGLLSEWKAKNNVDVSLLDDKDFLLLLQFAHSEGFEEYRKLMKDLEDREEMQRNKRYHFDSLLATKKQEALEVFQRGAYAFLRQYYPSFEEALISANATDSSGIQDCNHAGSHGGTSSGASSGSTGASHNDNVIHEGFESHLEREICKIWTEEWHTTSVSKLLFVGSEVNFIVSTPEGRSSGKKAISFTIAQSGPKQLGCIPVFYGQEYLRVGKKPTRKITFSAKEGYCGTGPVLTSQPLYYQRTSNWNRTKTVAGYVAVHKLPSSNPMKSWIESFVGSQEIVLIDSYKRVRERLRFNVSSMVNNTIVPKLKGKVQHDLNQEMKALKEHAKDVKNTSIMNLRDSFAKSILPTLSITSCSQPKALIDSYSIDSYWWTQVDAPSNGSNSLININYSTMVEESENMTWNIIELAPARKELEALESRPGNLLNPIVASSCRLIDIDSRMMQLSKVVYLKSGNILIFVEQFGGPEAPLHHVYLSPKLGRTPILIKTFKRMINLLAFEEGSKFLALYAQSTTSITVYCFDETSKDVYPTGIQMDLSLYQGSTNVLWMEFVPGKRELVLVDDAQCVRVLELTQSTLFRPGQIKLPAPISKACISLDGAYFIMLSKTTLMPNVTNTPEESEDNKIIESEATDLQNTGTFCSLKYCDLFHLPKDFSKLICSKVLESTLASEVFQLKDVQSSLNKDHVDVQPCPELDYVYHIFDKFSTSPPLPETQGKQVDRCLKVLLRDSTGLCNTPELGAKCISHMKDGIQKLQARKGKDFSLLEIRFFEQSFNEYVSSLQKAHELHMASKSTIYGRSKMGHWVRQLVCLVPIQIARAENNGLQPLVDGLQIPPDRNYADALSLAEIIQFGFYEFVLESWVGDIKVVSSMGKQSSGKSYLLNHLSGSLLDVAGGRCTDGVWMTACPTSSCLYILLDFEGFGSFERSEQEDMLLSVLNAAISNITIFNKKDFHLDKETEAVFERFQSGVSLFKVDAKLFKGLFYMAIKDVDTADVEDLKKEFFQKVSKICHNSPDNFLTMMYDGNVEIATMPAFQHPEFQESINGIAETIQELQVHHHIGRCFNRDLKLVIAQITAKDWSPLDSKRVASKVILLRKHLGSAISSGCLADVEDAENGLINFDTKEPIPESNPLQVGNEVFSFSDKNVQMSPHKDQLIYDILELLKKKFEDKVPRKGEEDKAWYDGFECFLRALAERRKWRVSEWLRVNMMDFQHDGDVKNLHQEASLKLTELQQKLFLCGSKCNECFLHCILERSHPGNHSCKGDHRCKQACTHCSDDGAPCMQLNDCSDVAGHAGSHDCQQKEHTCHQECSYYGKVSNCNKKCSLHARHGGEHKCSSRMHMCLMPCSLPGCTNHCVNPFEKGDHDQHACHENWCPKNCEMPGCNRNCASKNHFHDLETRGNSVAKHHFCEYEHQCNKLCEMPGHCEVQTELVKNTSRFQGKRSSFEYEYVAEQNWNRKHCCIAIPTSKECHDGQHLHTTNPNAVHFCHMRCPACQYFCHLPYQHAGLHDTTHGNMRNVNFVSEDKDFEIGNRKYTQGDSGVAEMCKVHCKARGRGHIHLLPCQKQKNGPCAKNLHIPGARHEIHKYGPDFDAPKDEFTHAAYWKYVGFKDPCSEDDQRQFALCNHRCRSMDHTNIIATNSSTRPTQNISYCTEVLWHVPISQPESEGFVMGVGVSKDGHHFPCKHPEEVLNNIIFIIDRSGSMRTGDCRPSLVKFTGWGLNNRLGCVYEAISQFIRRHLPSGPQDSVSVVLFGSSATIAFECEDISEALEDKLTTYYTSRGTNYHCGLGQALLILGRSRKNSALDKKIPVIIFLSDGKNSEGDDPVELVKKIKELEPRVIFHTIKFGSDQNCNDEILEEMAKAGSGRFKKSLNEIELLKDFQELACSLRPKVAALM</sequence>
<dbReference type="Proteomes" id="UP001497444">
    <property type="component" value="Chromosome 6"/>
</dbReference>
<dbReference type="Gene3D" id="3.40.50.410">
    <property type="entry name" value="von Willebrand factor, type A domain"/>
    <property type="match status" value="1"/>
</dbReference>
<dbReference type="InterPro" id="IPR002035">
    <property type="entry name" value="VWF_A"/>
</dbReference>
<protein>
    <recommendedName>
        <fullName evidence="2">VWFA domain-containing protein</fullName>
    </recommendedName>
</protein>
<organism evidence="3 4">
    <name type="scientific">Sphagnum jensenii</name>
    <dbReference type="NCBI Taxonomy" id="128206"/>
    <lineage>
        <taxon>Eukaryota</taxon>
        <taxon>Viridiplantae</taxon>
        <taxon>Streptophyta</taxon>
        <taxon>Embryophyta</taxon>
        <taxon>Bryophyta</taxon>
        <taxon>Sphagnophytina</taxon>
        <taxon>Sphagnopsida</taxon>
        <taxon>Sphagnales</taxon>
        <taxon>Sphagnaceae</taxon>
        <taxon>Sphagnum</taxon>
    </lineage>
</organism>
<feature type="region of interest" description="Disordered" evidence="1">
    <location>
        <begin position="1"/>
        <end position="41"/>
    </location>
</feature>
<dbReference type="Pfam" id="PF00092">
    <property type="entry name" value="VWA"/>
    <property type="match status" value="1"/>
</dbReference>
<accession>A0ABP0X760</accession>
<keyword evidence="4" id="KW-1185">Reference proteome</keyword>
<dbReference type="InterPro" id="IPR036465">
    <property type="entry name" value="vWFA_dom_sf"/>
</dbReference>
<dbReference type="PROSITE" id="PS50234">
    <property type="entry name" value="VWFA"/>
    <property type="match status" value="1"/>
</dbReference>
<dbReference type="SUPFAM" id="SSF52540">
    <property type="entry name" value="P-loop containing nucleoside triphosphate hydrolases"/>
    <property type="match status" value="1"/>
</dbReference>
<evidence type="ECO:0000259" key="2">
    <source>
        <dbReference type="PROSITE" id="PS50234"/>
    </source>
</evidence>
<dbReference type="PANTHER" id="PTHR22796:SF1">
    <property type="entry name" value="VWFA DOMAIN-CONTAINING PROTEIN"/>
    <property type="match status" value="1"/>
</dbReference>
<dbReference type="Gene3D" id="3.40.50.300">
    <property type="entry name" value="P-loop containing nucleotide triphosphate hydrolases"/>
    <property type="match status" value="1"/>
</dbReference>
<gene>
    <name evidence="3" type="ORF">CSSPJE1EN1_LOCUS19739</name>
</gene>
<dbReference type="CDD" id="cd00198">
    <property type="entry name" value="vWFA"/>
    <property type="match status" value="1"/>
</dbReference>
<proteinExistence type="predicted"/>
<name>A0ABP0X760_9BRYO</name>
<feature type="region of interest" description="Disordered" evidence="1">
    <location>
        <begin position="469"/>
        <end position="496"/>
    </location>
</feature>